<evidence type="ECO:0000313" key="3">
    <source>
        <dbReference type="Proteomes" id="UP000283095"/>
    </source>
</evidence>
<keyword evidence="1" id="KW-1133">Transmembrane helix</keyword>
<gene>
    <name evidence="2" type="ORF">BAOM_1114</name>
</gene>
<keyword evidence="1" id="KW-0472">Membrane</keyword>
<dbReference type="AlphaFoldDB" id="A0A3Q9RL34"/>
<sequence>MKHFFFFPILYTVLLFDIYFYYCSFEGKYLSKDAIVEKK</sequence>
<name>A0A3Q9RL34_9BACI</name>
<proteinExistence type="predicted"/>
<accession>A0A3Q9RL34</accession>
<dbReference type="Proteomes" id="UP000283095">
    <property type="component" value="Chromosome"/>
</dbReference>
<dbReference type="KEGG" id="pasa:BAOM_1114"/>
<evidence type="ECO:0000313" key="2">
    <source>
        <dbReference type="EMBL" id="AZV41725.1"/>
    </source>
</evidence>
<feature type="transmembrane region" description="Helical" evidence="1">
    <location>
        <begin position="6"/>
        <end position="22"/>
    </location>
</feature>
<dbReference type="EMBL" id="CP026095">
    <property type="protein sequence ID" value="AZV41725.1"/>
    <property type="molecule type" value="Genomic_DNA"/>
</dbReference>
<organism evidence="2 3">
    <name type="scientific">Peribacillus asahii</name>
    <dbReference type="NCBI Taxonomy" id="228899"/>
    <lineage>
        <taxon>Bacteria</taxon>
        <taxon>Bacillati</taxon>
        <taxon>Bacillota</taxon>
        <taxon>Bacilli</taxon>
        <taxon>Bacillales</taxon>
        <taxon>Bacillaceae</taxon>
        <taxon>Peribacillus</taxon>
    </lineage>
</organism>
<reference evidence="2 3" key="1">
    <citation type="submission" date="2018-01" db="EMBL/GenBank/DDBJ databases">
        <title>Bacillus asahii Genome sequencing and assembly.</title>
        <authorList>
            <person name="Jiang H."/>
            <person name="Feng Y."/>
            <person name="Zhao F."/>
            <person name="Lin X."/>
        </authorList>
    </citation>
    <scope>NUCLEOTIDE SEQUENCE [LARGE SCALE GENOMIC DNA]</scope>
    <source>
        <strain evidence="2 3">OM18</strain>
    </source>
</reference>
<evidence type="ECO:0000256" key="1">
    <source>
        <dbReference type="SAM" id="Phobius"/>
    </source>
</evidence>
<protein>
    <submittedName>
        <fullName evidence="2">Uncharacterized protein</fullName>
    </submittedName>
</protein>
<keyword evidence="1" id="KW-0812">Transmembrane</keyword>